<gene>
    <name evidence="19" type="ORF">DY240_21720</name>
</gene>
<dbReference type="Gene3D" id="3.20.20.60">
    <property type="entry name" value="Phosphoenolpyruvate-binding domains"/>
    <property type="match status" value="1"/>
</dbReference>
<dbReference type="OrthoDB" id="9765468at2"/>
<evidence type="ECO:0000256" key="2">
    <source>
        <dbReference type="ARBA" id="ARBA00002988"/>
    </source>
</evidence>
<reference evidence="19 20" key="1">
    <citation type="submission" date="2018-09" db="EMBL/GenBank/DDBJ databases">
        <title>Isolation, diversity and antifungal activity of actinobacteria from wheat.</title>
        <authorList>
            <person name="Han C."/>
        </authorList>
    </citation>
    <scope>NUCLEOTIDE SEQUENCE [LARGE SCALE GENOMIC DNA]</scope>
    <source>
        <strain evidence="19 20">NEAU-YY265</strain>
    </source>
</reference>
<feature type="domain" description="PEP-utilising enzyme mobile" evidence="16">
    <location>
        <begin position="381"/>
        <end position="452"/>
    </location>
</feature>
<dbReference type="Pfam" id="PF02896">
    <property type="entry name" value="PEP-utilizers_C"/>
    <property type="match status" value="1"/>
</dbReference>
<dbReference type="Gene3D" id="3.50.30.10">
    <property type="entry name" value="Phosphohistidine domain"/>
    <property type="match status" value="1"/>
</dbReference>
<dbReference type="Pfam" id="PF01326">
    <property type="entry name" value="PPDK_N"/>
    <property type="match status" value="1"/>
</dbReference>
<comment type="cofactor">
    <cofactor evidence="1 15">
        <name>Mg(2+)</name>
        <dbReference type="ChEBI" id="CHEBI:18420"/>
    </cofactor>
</comment>
<evidence type="ECO:0000256" key="6">
    <source>
        <dbReference type="ARBA" id="ARBA00021623"/>
    </source>
</evidence>
<dbReference type="InterPro" id="IPR006319">
    <property type="entry name" value="PEP_synth"/>
</dbReference>
<dbReference type="NCBIfam" id="TIGR01418">
    <property type="entry name" value="PEP_synth"/>
    <property type="match status" value="1"/>
</dbReference>
<dbReference type="SUPFAM" id="SSF52009">
    <property type="entry name" value="Phosphohistidine domain"/>
    <property type="match status" value="1"/>
</dbReference>
<comment type="pathway">
    <text evidence="3 15">Carbohydrate biosynthesis; gluconeogenesis.</text>
</comment>
<keyword evidence="10 15" id="KW-0418">Kinase</keyword>
<accession>A0A418KL35</accession>
<dbReference type="InterPro" id="IPR013815">
    <property type="entry name" value="ATP_grasp_subdomain_1"/>
</dbReference>
<dbReference type="PIRSF" id="PIRSF000854">
    <property type="entry name" value="PEP_synthase"/>
    <property type="match status" value="1"/>
</dbReference>
<dbReference type="SUPFAM" id="SSF51621">
    <property type="entry name" value="Phosphoenolpyruvate/pyruvate domain"/>
    <property type="match status" value="1"/>
</dbReference>
<dbReference type="Gene3D" id="3.30.1490.20">
    <property type="entry name" value="ATP-grasp fold, A domain"/>
    <property type="match status" value="1"/>
</dbReference>
<keyword evidence="7 15" id="KW-0808">Transferase</keyword>
<dbReference type="Proteomes" id="UP000284057">
    <property type="component" value="Unassembled WGS sequence"/>
</dbReference>
<dbReference type="GO" id="GO:0006094">
    <property type="term" value="P:gluconeogenesis"/>
    <property type="evidence" value="ECO:0007669"/>
    <property type="project" value="UniProtKB-UniPathway"/>
</dbReference>
<dbReference type="EC" id="2.7.9.2" evidence="5 15"/>
<dbReference type="UniPathway" id="UPA00138"/>
<dbReference type="SUPFAM" id="SSF56059">
    <property type="entry name" value="Glutathione synthetase ATP-binding domain-like"/>
    <property type="match status" value="1"/>
</dbReference>
<dbReference type="EMBL" id="QUAL01000190">
    <property type="protein sequence ID" value="RIQ18242.1"/>
    <property type="molecule type" value="Genomic_DNA"/>
</dbReference>
<evidence type="ECO:0000256" key="15">
    <source>
        <dbReference type="PIRNR" id="PIRNR000854"/>
    </source>
</evidence>
<keyword evidence="11 15" id="KW-0067">ATP-binding</keyword>
<comment type="function">
    <text evidence="2 15">Catalyzes the phosphorylation of pyruvate to phosphoenolpyruvate.</text>
</comment>
<dbReference type="InterPro" id="IPR000121">
    <property type="entry name" value="PEP_util_C"/>
</dbReference>
<evidence type="ECO:0000259" key="16">
    <source>
        <dbReference type="Pfam" id="PF00391"/>
    </source>
</evidence>
<evidence type="ECO:0000256" key="14">
    <source>
        <dbReference type="ARBA" id="ARBA00047700"/>
    </source>
</evidence>
<dbReference type="InterPro" id="IPR015813">
    <property type="entry name" value="Pyrv/PenolPyrv_kinase-like_dom"/>
</dbReference>
<dbReference type="NCBIfam" id="NF005057">
    <property type="entry name" value="PRK06464.1"/>
    <property type="match status" value="1"/>
</dbReference>
<dbReference type="FunFam" id="3.30.1490.20:FF:000010">
    <property type="entry name" value="Phosphoenolpyruvate synthase"/>
    <property type="match status" value="1"/>
</dbReference>
<keyword evidence="20" id="KW-1185">Reference proteome</keyword>
<evidence type="ECO:0000256" key="10">
    <source>
        <dbReference type="ARBA" id="ARBA00022777"/>
    </source>
</evidence>
<comment type="similarity">
    <text evidence="4 15">Belongs to the PEP-utilizing enzyme family.</text>
</comment>
<keyword evidence="9 15" id="KW-0547">Nucleotide-binding</keyword>
<keyword evidence="8 15" id="KW-0479">Metal-binding</keyword>
<keyword evidence="19" id="KW-0670">Pyruvate</keyword>
<feature type="domain" description="PEP-utilising enzyme C-terminal" evidence="18">
    <location>
        <begin position="472"/>
        <end position="785"/>
    </location>
</feature>
<dbReference type="Gene3D" id="3.30.470.20">
    <property type="entry name" value="ATP-grasp fold, B domain"/>
    <property type="match status" value="1"/>
</dbReference>
<name>A0A418KL35_9ACTN</name>
<dbReference type="InterPro" id="IPR018274">
    <property type="entry name" value="PEP_util_AS"/>
</dbReference>
<organism evidence="19 20">
    <name type="scientific">Jiangella rhizosphaerae</name>
    <dbReference type="NCBI Taxonomy" id="2293569"/>
    <lineage>
        <taxon>Bacteria</taxon>
        <taxon>Bacillati</taxon>
        <taxon>Actinomycetota</taxon>
        <taxon>Actinomycetes</taxon>
        <taxon>Jiangellales</taxon>
        <taxon>Jiangellaceae</taxon>
        <taxon>Jiangella</taxon>
    </lineage>
</organism>
<evidence type="ECO:0000256" key="8">
    <source>
        <dbReference type="ARBA" id="ARBA00022723"/>
    </source>
</evidence>
<dbReference type="RefSeq" id="WP_119661932.1">
    <property type="nucleotide sequence ID" value="NZ_QUAL01000190.1"/>
</dbReference>
<evidence type="ECO:0000256" key="4">
    <source>
        <dbReference type="ARBA" id="ARBA00007837"/>
    </source>
</evidence>
<evidence type="ECO:0000259" key="18">
    <source>
        <dbReference type="Pfam" id="PF02896"/>
    </source>
</evidence>
<dbReference type="InterPro" id="IPR023151">
    <property type="entry name" value="PEP_util_CS"/>
</dbReference>
<keyword evidence="12 15" id="KW-0460">Magnesium</keyword>
<evidence type="ECO:0000256" key="11">
    <source>
        <dbReference type="ARBA" id="ARBA00022840"/>
    </source>
</evidence>
<comment type="catalytic activity">
    <reaction evidence="14 15">
        <text>pyruvate + ATP + H2O = phosphoenolpyruvate + AMP + phosphate + 2 H(+)</text>
        <dbReference type="Rhea" id="RHEA:11364"/>
        <dbReference type="ChEBI" id="CHEBI:15361"/>
        <dbReference type="ChEBI" id="CHEBI:15377"/>
        <dbReference type="ChEBI" id="CHEBI:15378"/>
        <dbReference type="ChEBI" id="CHEBI:30616"/>
        <dbReference type="ChEBI" id="CHEBI:43474"/>
        <dbReference type="ChEBI" id="CHEBI:58702"/>
        <dbReference type="ChEBI" id="CHEBI:456215"/>
        <dbReference type="EC" id="2.7.9.2"/>
    </reaction>
</comment>
<evidence type="ECO:0000313" key="20">
    <source>
        <dbReference type="Proteomes" id="UP000284057"/>
    </source>
</evidence>
<dbReference type="PRINTS" id="PR01736">
    <property type="entry name" value="PHPHTRNFRASE"/>
</dbReference>
<evidence type="ECO:0000256" key="7">
    <source>
        <dbReference type="ARBA" id="ARBA00022679"/>
    </source>
</evidence>
<proteinExistence type="inferred from homology"/>
<dbReference type="GO" id="GO:0005524">
    <property type="term" value="F:ATP binding"/>
    <property type="evidence" value="ECO:0007669"/>
    <property type="project" value="UniProtKB-KW"/>
</dbReference>
<dbReference type="InterPro" id="IPR040442">
    <property type="entry name" value="Pyrv_kinase-like_dom_sf"/>
</dbReference>
<evidence type="ECO:0000256" key="1">
    <source>
        <dbReference type="ARBA" id="ARBA00001946"/>
    </source>
</evidence>
<feature type="domain" description="Pyruvate phosphate dikinase AMP/ATP-binding" evidence="17">
    <location>
        <begin position="18"/>
        <end position="341"/>
    </location>
</feature>
<dbReference type="InterPro" id="IPR002192">
    <property type="entry name" value="PPDK_AMP/ATP-bd"/>
</dbReference>
<dbReference type="Pfam" id="PF00391">
    <property type="entry name" value="PEP-utilizers"/>
    <property type="match status" value="1"/>
</dbReference>
<dbReference type="InterPro" id="IPR036637">
    <property type="entry name" value="Phosphohistidine_dom_sf"/>
</dbReference>
<dbReference type="GO" id="GO:0046872">
    <property type="term" value="F:metal ion binding"/>
    <property type="evidence" value="ECO:0007669"/>
    <property type="project" value="UniProtKB-KW"/>
</dbReference>
<evidence type="ECO:0000256" key="5">
    <source>
        <dbReference type="ARBA" id="ARBA00011996"/>
    </source>
</evidence>
<protein>
    <recommendedName>
        <fullName evidence="6 15">Phosphoenolpyruvate synthase</fullName>
        <shortName evidence="15">PEP synthase</shortName>
        <ecNumber evidence="5 15">2.7.9.2</ecNumber>
    </recommendedName>
    <alternativeName>
        <fullName evidence="13 15">Pyruvate, water dikinase</fullName>
    </alternativeName>
</protein>
<evidence type="ECO:0000313" key="19">
    <source>
        <dbReference type="EMBL" id="RIQ18242.1"/>
    </source>
</evidence>
<comment type="caution">
    <text evidence="19">The sequence shown here is derived from an EMBL/GenBank/DDBJ whole genome shotgun (WGS) entry which is preliminary data.</text>
</comment>
<evidence type="ECO:0000256" key="13">
    <source>
        <dbReference type="ARBA" id="ARBA00033470"/>
    </source>
</evidence>
<sequence>MNTTLVVPFDTLGRGDVALVGGKNASLGELTRHLAHAGVPVPPGFAVTADAYRAFLDANDLPARIAAELRRLDDGSPLAEVGERIRTLIRQGRMPGELVAEIAAFYAGLAADAGEDEPAVAVRSSATAEDLPEASFAGQQESFLNVRGLDAVVAACQRCFASLFTDRAINYRRDLGFGDLDVALSVGVQVMAGADRAGAGTAFSLDTETGFPRVVLVNAAWGLGESVVSGAVDPDEYVVFKPLLDQPGIRPVISRAKGRKEQKVVYRATGGTTATATSVEERDAWVLTTDEILRIARWVVAIEHHYGTAVDVEWAKDGRTGELFVVQARPETVQTRRHTTTMRTFRLREEAEPVVSGLAVGDAIGAGVVCKLSSAADIDAFPDGGVLVTGVTDPDWEPIMKKAAAIVTDHGGRTSHAAIVSRELGVPAVVGTGSATTVLADGDGVTVSCAEGDRGHVYRGRLAYSAEDLDLTAIPATRTRVMLNVADPAAAFRWWRLPAAGVGLLRMEFLVANHIKVHPMALAHPEWLDSATRQRVERITRGSATPADYFVDRLADGIGRIAAAHWPEPVVVRMSDFKTNEYATLVGGAGFEPSEENPMLGWRGASRYYAPGYRDGFALECRAIRRVRDAMGLRNVIVMIPFCRTPDEGRQVLATMADEGLVRGENGLKVYVMAEIPSNIILAARFAELFDGFSIGSNDLTQLTLGVDRDSDLLAPLFDERDPAVEWSIRRLLELAHAAGAPVGLCGQRPSDDPDFARTLVRAGIDSISVTPDSLLAVIRHVADAERAAGTEAA</sequence>
<evidence type="ECO:0000259" key="17">
    <source>
        <dbReference type="Pfam" id="PF01326"/>
    </source>
</evidence>
<dbReference type="InterPro" id="IPR008279">
    <property type="entry name" value="PEP-util_enz_mobile_dom"/>
</dbReference>
<dbReference type="PANTHER" id="PTHR43030:SF1">
    <property type="entry name" value="PHOSPHOENOLPYRUVATE SYNTHASE"/>
    <property type="match status" value="1"/>
</dbReference>
<evidence type="ECO:0000256" key="12">
    <source>
        <dbReference type="ARBA" id="ARBA00022842"/>
    </source>
</evidence>
<evidence type="ECO:0000256" key="9">
    <source>
        <dbReference type="ARBA" id="ARBA00022741"/>
    </source>
</evidence>
<dbReference type="PROSITE" id="PS00742">
    <property type="entry name" value="PEP_ENZYMES_2"/>
    <property type="match status" value="1"/>
</dbReference>
<dbReference type="GO" id="GO:0008986">
    <property type="term" value="F:pyruvate, water dikinase activity"/>
    <property type="evidence" value="ECO:0007669"/>
    <property type="project" value="UniProtKB-EC"/>
</dbReference>
<dbReference type="AlphaFoldDB" id="A0A418KL35"/>
<evidence type="ECO:0000256" key="3">
    <source>
        <dbReference type="ARBA" id="ARBA00004742"/>
    </source>
</evidence>
<dbReference type="PANTHER" id="PTHR43030">
    <property type="entry name" value="PHOSPHOENOLPYRUVATE SYNTHASE"/>
    <property type="match status" value="1"/>
</dbReference>
<dbReference type="PROSITE" id="PS00370">
    <property type="entry name" value="PEP_ENZYMES_PHOS_SITE"/>
    <property type="match status" value="1"/>
</dbReference>